<gene>
    <name evidence="1" type="primary">feoB_3</name>
    <name evidence="1" type="ORF">NCTC12993_01119</name>
</gene>
<dbReference type="Proteomes" id="UP000401081">
    <property type="component" value="Unassembled WGS sequence"/>
</dbReference>
<reference evidence="1 2" key="1">
    <citation type="submission" date="2019-03" db="EMBL/GenBank/DDBJ databases">
        <authorList>
            <consortium name="Pathogen Informatics"/>
        </authorList>
    </citation>
    <scope>NUCLEOTIDE SEQUENCE [LARGE SCALE GENOMIC DNA]</scope>
    <source>
        <strain evidence="1 2">NCTC12993</strain>
    </source>
</reference>
<protein>
    <submittedName>
        <fullName evidence="1">Ferrous iron transport protein B</fullName>
    </submittedName>
</protein>
<proteinExistence type="predicted"/>
<evidence type="ECO:0000313" key="2">
    <source>
        <dbReference type="Proteomes" id="UP000401081"/>
    </source>
</evidence>
<dbReference type="EMBL" id="CAADJD010000013">
    <property type="protein sequence ID" value="VFS58867.1"/>
    <property type="molecule type" value="Genomic_DNA"/>
</dbReference>
<name>A0A485ABL9_KLUCR</name>
<accession>A0A485ABL9</accession>
<dbReference type="AlphaFoldDB" id="A0A485ABL9"/>
<sequence length="50" mass="5670">MAKEVVVGTLNTLYTAENIQNEEFNPQEFHLGDELLAAADETWQGPERHL</sequence>
<organism evidence="1 2">
    <name type="scientific">Kluyvera cryocrescens</name>
    <name type="common">Kluyvera citrophila</name>
    <dbReference type="NCBI Taxonomy" id="580"/>
    <lineage>
        <taxon>Bacteria</taxon>
        <taxon>Pseudomonadati</taxon>
        <taxon>Pseudomonadota</taxon>
        <taxon>Gammaproteobacteria</taxon>
        <taxon>Enterobacterales</taxon>
        <taxon>Enterobacteriaceae</taxon>
        <taxon>Kluyvera</taxon>
    </lineage>
</organism>
<evidence type="ECO:0000313" key="1">
    <source>
        <dbReference type="EMBL" id="VFS58867.1"/>
    </source>
</evidence>
<keyword evidence="2" id="KW-1185">Reference proteome</keyword>